<evidence type="ECO:0000259" key="2">
    <source>
        <dbReference type="Pfam" id="PF08486"/>
    </source>
</evidence>
<dbReference type="InterPro" id="IPR013486">
    <property type="entry name" value="SpoIID/LytB"/>
</dbReference>
<evidence type="ECO:0000256" key="1">
    <source>
        <dbReference type="SAM" id="SignalP"/>
    </source>
</evidence>
<dbReference type="KEGG" id="pprt:ET464_01040"/>
<name>A0A4P6EQE4_9BACL</name>
<dbReference type="Proteomes" id="UP000293568">
    <property type="component" value="Chromosome"/>
</dbReference>
<dbReference type="Pfam" id="PF08486">
    <property type="entry name" value="SpoIID"/>
    <property type="match status" value="1"/>
</dbReference>
<dbReference type="GO" id="GO:0030288">
    <property type="term" value="C:outer membrane-bounded periplasmic space"/>
    <property type="evidence" value="ECO:0007669"/>
    <property type="project" value="TreeGrafter"/>
</dbReference>
<dbReference type="PANTHER" id="PTHR30032">
    <property type="entry name" value="N-ACETYLMURAMOYL-L-ALANINE AMIDASE-RELATED"/>
    <property type="match status" value="1"/>
</dbReference>
<feature type="chain" id="PRO_5020351084" evidence="1">
    <location>
        <begin position="32"/>
        <end position="698"/>
    </location>
</feature>
<keyword evidence="4" id="KW-1185">Reference proteome</keyword>
<keyword evidence="1" id="KW-0732">Signal</keyword>
<dbReference type="EMBL" id="CP035492">
    <property type="protein sequence ID" value="QAY65180.1"/>
    <property type="molecule type" value="Genomic_DNA"/>
</dbReference>
<dbReference type="InterPro" id="IPR051922">
    <property type="entry name" value="Bact_Sporulation_Assoc"/>
</dbReference>
<organism evidence="3 4">
    <name type="scientific">Paenibacillus protaetiae</name>
    <dbReference type="NCBI Taxonomy" id="2509456"/>
    <lineage>
        <taxon>Bacteria</taxon>
        <taxon>Bacillati</taxon>
        <taxon>Bacillota</taxon>
        <taxon>Bacilli</taxon>
        <taxon>Bacillales</taxon>
        <taxon>Paenibacillaceae</taxon>
        <taxon>Paenibacillus</taxon>
    </lineage>
</organism>
<dbReference type="AlphaFoldDB" id="A0A4P6EQE4"/>
<feature type="signal peptide" evidence="1">
    <location>
        <begin position="1"/>
        <end position="31"/>
    </location>
</feature>
<evidence type="ECO:0000313" key="3">
    <source>
        <dbReference type="EMBL" id="QAY65180.1"/>
    </source>
</evidence>
<reference evidence="3 4" key="1">
    <citation type="submission" date="2019-01" db="EMBL/GenBank/DDBJ databases">
        <title>Genome sequencing of strain FW100M-2.</title>
        <authorList>
            <person name="Heo J."/>
            <person name="Kim S.-J."/>
            <person name="Kim J.-S."/>
            <person name="Hong S.-B."/>
            <person name="Kwon S.-W."/>
        </authorList>
    </citation>
    <scope>NUCLEOTIDE SEQUENCE [LARGE SCALE GENOMIC DNA]</scope>
    <source>
        <strain evidence="3 4">FW100M-2</strain>
    </source>
</reference>
<accession>A0A4P6EQE4</accession>
<dbReference type="InterPro" id="IPR013693">
    <property type="entry name" value="SpoIID/LytB_N"/>
</dbReference>
<dbReference type="RefSeq" id="WP_129437493.1">
    <property type="nucleotide sequence ID" value="NZ_CP035492.1"/>
</dbReference>
<protein>
    <submittedName>
        <fullName evidence="3">SpoIID/LytB domain-containing protein</fullName>
    </submittedName>
</protein>
<dbReference type="PANTHER" id="PTHR30032:SF4">
    <property type="entry name" value="AMIDASE ENHANCER"/>
    <property type="match status" value="1"/>
</dbReference>
<feature type="domain" description="Sporulation stage II protein D amidase enhancer LytB N-terminal" evidence="2">
    <location>
        <begin position="311"/>
        <end position="398"/>
    </location>
</feature>
<proteinExistence type="predicted"/>
<gene>
    <name evidence="3" type="ORF">ET464_01040</name>
</gene>
<dbReference type="NCBIfam" id="TIGR02669">
    <property type="entry name" value="SpoIID_LytB"/>
    <property type="match status" value="1"/>
</dbReference>
<dbReference type="GO" id="GO:0030435">
    <property type="term" value="P:sporulation resulting in formation of a cellular spore"/>
    <property type="evidence" value="ECO:0007669"/>
    <property type="project" value="InterPro"/>
</dbReference>
<evidence type="ECO:0000313" key="4">
    <source>
        <dbReference type="Proteomes" id="UP000293568"/>
    </source>
</evidence>
<sequence length="698" mass="73674">MNINRKVRRISLLTTLGVFLMAMFAVTPSQGAVPQLDTIRVALFLNYPGKYTANTPAATFQSADKLNIGVRLPSGTDNWFAAQGGTPVRFSNDDYKVKVAETTDFNVAVAAFKRVKAASGTGFIYSSWKNNAPVYQVLEGVYTTAEAGTTALARWSGDAELLKQNGGFKPALQGPLHFKSGSYASEVAAETAAKAFGNAGVDAYVAVQKPAGAVSYTVLVGAAADQAGLAAVQAQAAAAGSLQPVAAGDFYMLKRADYTSTINASEPVDAYIFPSNDMKVWVSPAGGGATQLVERYNRSYRGDFEISVFNDRLAVVNELPFEQYLYAVVGSEMYASWPAEALKAQAVAARTYALYQGFGFQIAHVVDSVLSEAYGGIGAETNSTRAAVDATAGEVLMYQGKLIEALFSSNGGGQTSDASEVWGNAVPYLKSVNSPWDSIAEQGLKKWYRVALPNGTSGYVIEDQLADTGEVNPVGKPIMEVTSSGATVRKLPLQDSTAPVASLTAGSTVVAVDKTVQSNTMNWVRGPFTSSELLGTMKNYITGLPSSITSLEVTSRGASGRVLAMQANGAPLTIKSPDSFRSALGSLPSTKFTVDETAKMALRGAGSVSVTRTGNASPLYMIGSDGTAKPLASANVYVLNGSGQLRTATKDTAFRFTGTGNGHGIGLSQYGAYGLAEQGYDYQYILQYYYTDVNIVKE</sequence>
<dbReference type="OrthoDB" id="9794671at2"/>